<dbReference type="Proteomes" id="UP000237000">
    <property type="component" value="Unassembled WGS sequence"/>
</dbReference>
<organism evidence="1 2">
    <name type="scientific">Trema orientale</name>
    <name type="common">Charcoal tree</name>
    <name type="synonym">Celtis orientalis</name>
    <dbReference type="NCBI Taxonomy" id="63057"/>
    <lineage>
        <taxon>Eukaryota</taxon>
        <taxon>Viridiplantae</taxon>
        <taxon>Streptophyta</taxon>
        <taxon>Embryophyta</taxon>
        <taxon>Tracheophyta</taxon>
        <taxon>Spermatophyta</taxon>
        <taxon>Magnoliopsida</taxon>
        <taxon>eudicotyledons</taxon>
        <taxon>Gunneridae</taxon>
        <taxon>Pentapetalae</taxon>
        <taxon>rosids</taxon>
        <taxon>fabids</taxon>
        <taxon>Rosales</taxon>
        <taxon>Cannabaceae</taxon>
        <taxon>Trema</taxon>
    </lineage>
</organism>
<dbReference type="EMBL" id="JXTC01000109">
    <property type="protein sequence ID" value="PON88058.1"/>
    <property type="molecule type" value="Genomic_DNA"/>
</dbReference>
<sequence>MFKSWQWSLVSSDSKSSVSVNHYNLSMEEILARSVRFFALVPNHNEMRLQVKDEYAEKDTTQRTQRSIADKGESKYKVDSLEAEDGDIIVSGSLKISDLKW</sequence>
<dbReference type="InParanoid" id="A0A2P5ER77"/>
<comment type="caution">
    <text evidence="1">The sequence shown here is derived from an EMBL/GenBank/DDBJ whole genome shotgun (WGS) entry which is preliminary data.</text>
</comment>
<evidence type="ECO:0000313" key="1">
    <source>
        <dbReference type="EMBL" id="PON88058.1"/>
    </source>
</evidence>
<protein>
    <submittedName>
        <fullName evidence="1">Uncharacterized protein</fullName>
    </submittedName>
</protein>
<gene>
    <name evidence="1" type="ORF">TorRG33x02_160840</name>
</gene>
<name>A0A2P5ER77_TREOI</name>
<dbReference type="AlphaFoldDB" id="A0A2P5ER77"/>
<keyword evidence="2" id="KW-1185">Reference proteome</keyword>
<accession>A0A2P5ER77</accession>
<proteinExistence type="predicted"/>
<evidence type="ECO:0000313" key="2">
    <source>
        <dbReference type="Proteomes" id="UP000237000"/>
    </source>
</evidence>
<reference evidence="2" key="1">
    <citation type="submission" date="2016-06" db="EMBL/GenBank/DDBJ databases">
        <title>Parallel loss of symbiosis genes in relatives of nitrogen-fixing non-legume Parasponia.</title>
        <authorList>
            <person name="Van Velzen R."/>
            <person name="Holmer R."/>
            <person name="Bu F."/>
            <person name="Rutten L."/>
            <person name="Van Zeijl A."/>
            <person name="Liu W."/>
            <person name="Santuari L."/>
            <person name="Cao Q."/>
            <person name="Sharma T."/>
            <person name="Shen D."/>
            <person name="Roswanjaya Y."/>
            <person name="Wardhani T."/>
            <person name="Kalhor M.S."/>
            <person name="Jansen J."/>
            <person name="Van den Hoogen J."/>
            <person name="Gungor B."/>
            <person name="Hartog M."/>
            <person name="Hontelez J."/>
            <person name="Verver J."/>
            <person name="Yang W.-C."/>
            <person name="Schijlen E."/>
            <person name="Repin R."/>
            <person name="Schilthuizen M."/>
            <person name="Schranz E."/>
            <person name="Heidstra R."/>
            <person name="Miyata K."/>
            <person name="Fedorova E."/>
            <person name="Kohlen W."/>
            <person name="Bisseling T."/>
            <person name="Smit S."/>
            <person name="Geurts R."/>
        </authorList>
    </citation>
    <scope>NUCLEOTIDE SEQUENCE [LARGE SCALE GENOMIC DNA]</scope>
    <source>
        <strain evidence="2">cv. RG33-2</strain>
    </source>
</reference>